<evidence type="ECO:0000256" key="3">
    <source>
        <dbReference type="ARBA" id="ARBA00022692"/>
    </source>
</evidence>
<dbReference type="InterPro" id="IPR051311">
    <property type="entry name" value="DedA_domain"/>
</dbReference>
<feature type="transmembrane region" description="Helical" evidence="6">
    <location>
        <begin position="325"/>
        <end position="343"/>
    </location>
</feature>
<evidence type="ECO:0000313" key="8">
    <source>
        <dbReference type="EMBL" id="NKE73517.1"/>
    </source>
</evidence>
<sequence length="443" mass="49702">MENRIIELLQPHLQHWGYYLILLMTFLETSVFLGLLVPGESVVVIAGLLASRGLLDLKGVIAAASLGAVLGDSVGYLIGDRLGERFLLKYGKYFLIKKDAQEEAKQFFQRHGGKVVFLGRFMAWLRAFAPALAGISKMSYPWFLLFNLSGGIAWAATFSLIGYFVGSSWEVIRRYFGLLGLLIFILGVMAFYFYSLLTKEKRLLQEKIRLIDRAFSSQMPRTSDFIKGRFRTGPWYGLNLTIGLVSLLLAILSFGEIVDALTDQETLFYLDFRIQRIVERITTPSLTRWMVDITNYGGIYLTAGVALFLFIFLLKRRNGWDLLSLFLAAGVGGVILGLMKLLFHRSRPIPQEINTKGFGFPSGHAFMAITVYGFLVYITWKEAKNTAIRLTVTAFAFLVILLVGFSRIYLNVHWLTDVLGGYAAGATMLIIAILIINTLKSAI</sequence>
<dbReference type="GO" id="GO:0005886">
    <property type="term" value="C:plasma membrane"/>
    <property type="evidence" value="ECO:0007669"/>
    <property type="project" value="UniProtKB-SubCell"/>
</dbReference>
<evidence type="ECO:0000313" key="9">
    <source>
        <dbReference type="Proteomes" id="UP000534783"/>
    </source>
</evidence>
<evidence type="ECO:0000259" key="7">
    <source>
        <dbReference type="SMART" id="SM00014"/>
    </source>
</evidence>
<dbReference type="SUPFAM" id="SSF48317">
    <property type="entry name" value="Acid phosphatase/Vanadium-dependent haloperoxidase"/>
    <property type="match status" value="1"/>
</dbReference>
<keyword evidence="2" id="KW-1003">Cell membrane</keyword>
<dbReference type="Proteomes" id="UP000534783">
    <property type="component" value="Unassembled WGS sequence"/>
</dbReference>
<evidence type="ECO:0000256" key="6">
    <source>
        <dbReference type="SAM" id="Phobius"/>
    </source>
</evidence>
<organism evidence="8 9">
    <name type="scientific">Candidatus Manganitrophus noduliformans</name>
    <dbReference type="NCBI Taxonomy" id="2606439"/>
    <lineage>
        <taxon>Bacteria</taxon>
        <taxon>Pseudomonadati</taxon>
        <taxon>Nitrospirota</taxon>
        <taxon>Nitrospiria</taxon>
        <taxon>Candidatus Troglogloeales</taxon>
        <taxon>Candidatus Manganitrophaceae</taxon>
        <taxon>Candidatus Manganitrophus</taxon>
    </lineage>
</organism>
<feature type="transmembrane region" description="Helical" evidence="6">
    <location>
        <begin position="363"/>
        <end position="380"/>
    </location>
</feature>
<reference evidence="8 9" key="1">
    <citation type="journal article" date="2020" name="Nature">
        <title>Bacterial chemolithoautotrophy via manganese oxidation.</title>
        <authorList>
            <person name="Yu H."/>
            <person name="Leadbetter J.R."/>
        </authorList>
    </citation>
    <scope>NUCLEOTIDE SEQUENCE [LARGE SCALE GENOMIC DNA]</scope>
    <source>
        <strain evidence="8 9">Mn-1</strain>
    </source>
</reference>
<protein>
    <submittedName>
        <fullName evidence="8">Phosphatase PAP2 family protein</fullName>
    </submittedName>
</protein>
<keyword evidence="5 6" id="KW-0472">Membrane</keyword>
<gene>
    <name evidence="8" type="ORF">MNODULE_22410</name>
</gene>
<feature type="transmembrane region" description="Helical" evidence="6">
    <location>
        <begin position="142"/>
        <end position="164"/>
    </location>
</feature>
<feature type="transmembrane region" description="Helical" evidence="6">
    <location>
        <begin position="422"/>
        <end position="439"/>
    </location>
</feature>
<name>A0A7X6DU91_9BACT</name>
<dbReference type="Pfam" id="PF01569">
    <property type="entry name" value="PAP2"/>
    <property type="match status" value="1"/>
</dbReference>
<evidence type="ECO:0000256" key="4">
    <source>
        <dbReference type="ARBA" id="ARBA00022989"/>
    </source>
</evidence>
<keyword evidence="4 6" id="KW-1133">Transmembrane helix</keyword>
<feature type="transmembrane region" description="Helical" evidence="6">
    <location>
        <begin position="387"/>
        <end position="410"/>
    </location>
</feature>
<evidence type="ECO:0000256" key="5">
    <source>
        <dbReference type="ARBA" id="ARBA00023136"/>
    </source>
</evidence>
<dbReference type="PANTHER" id="PTHR42709">
    <property type="entry name" value="ALKALINE PHOSPHATASE LIKE PROTEIN"/>
    <property type="match status" value="1"/>
</dbReference>
<dbReference type="SMART" id="SM00014">
    <property type="entry name" value="acidPPc"/>
    <property type="match status" value="1"/>
</dbReference>
<feature type="transmembrane region" description="Helical" evidence="6">
    <location>
        <begin position="293"/>
        <end position="313"/>
    </location>
</feature>
<feature type="transmembrane region" description="Helical" evidence="6">
    <location>
        <begin position="176"/>
        <end position="197"/>
    </location>
</feature>
<dbReference type="CDD" id="cd03392">
    <property type="entry name" value="PAP2_like_2"/>
    <property type="match status" value="1"/>
</dbReference>
<dbReference type="InterPro" id="IPR036938">
    <property type="entry name" value="PAP2/HPO_sf"/>
</dbReference>
<evidence type="ECO:0000256" key="2">
    <source>
        <dbReference type="ARBA" id="ARBA00022475"/>
    </source>
</evidence>
<keyword evidence="9" id="KW-1185">Reference proteome</keyword>
<dbReference type="Gene3D" id="1.20.144.10">
    <property type="entry name" value="Phosphatidic acid phosphatase type 2/haloperoxidase"/>
    <property type="match status" value="1"/>
</dbReference>
<feature type="transmembrane region" description="Helical" evidence="6">
    <location>
        <begin position="16"/>
        <end position="37"/>
    </location>
</feature>
<dbReference type="PANTHER" id="PTHR42709:SF6">
    <property type="entry name" value="UNDECAPRENYL PHOSPHATE TRANSPORTER A"/>
    <property type="match status" value="1"/>
</dbReference>
<comment type="subcellular location">
    <subcellularLocation>
        <location evidence="1">Cell membrane</location>
        <topology evidence="1">Multi-pass membrane protein</topology>
    </subcellularLocation>
</comment>
<dbReference type="AlphaFoldDB" id="A0A7X6DU91"/>
<dbReference type="InterPro" id="IPR032816">
    <property type="entry name" value="VTT_dom"/>
</dbReference>
<accession>A0A7X6DU91</accession>
<dbReference type="EMBL" id="VTOW01000008">
    <property type="protein sequence ID" value="NKE73517.1"/>
    <property type="molecule type" value="Genomic_DNA"/>
</dbReference>
<dbReference type="InterPro" id="IPR000326">
    <property type="entry name" value="PAP2/HPO"/>
</dbReference>
<dbReference type="Pfam" id="PF09335">
    <property type="entry name" value="VTT_dom"/>
    <property type="match status" value="1"/>
</dbReference>
<feature type="transmembrane region" description="Helical" evidence="6">
    <location>
        <begin position="235"/>
        <end position="255"/>
    </location>
</feature>
<feature type="domain" description="Phosphatidic acid phosphatase type 2/haloperoxidase" evidence="7">
    <location>
        <begin position="321"/>
        <end position="433"/>
    </location>
</feature>
<keyword evidence="3 6" id="KW-0812">Transmembrane</keyword>
<comment type="caution">
    <text evidence="8">The sequence shown here is derived from an EMBL/GenBank/DDBJ whole genome shotgun (WGS) entry which is preliminary data.</text>
</comment>
<proteinExistence type="predicted"/>
<evidence type="ECO:0000256" key="1">
    <source>
        <dbReference type="ARBA" id="ARBA00004651"/>
    </source>
</evidence>